<name>A0A803STG2_ANOCA</name>
<dbReference type="GO" id="GO:0005506">
    <property type="term" value="F:iron ion binding"/>
    <property type="evidence" value="ECO:0007669"/>
    <property type="project" value="InterPro"/>
</dbReference>
<gene>
    <name evidence="16" type="primary">LOC100564466</name>
</gene>
<evidence type="ECO:0000313" key="17">
    <source>
        <dbReference type="Proteomes" id="UP000001646"/>
    </source>
</evidence>
<dbReference type="GO" id="GO:0016712">
    <property type="term" value="F:oxidoreductase activity, acting on paired donors, with incorporation or reduction of molecular oxygen, reduced flavin or flavoprotein as one donor, and incorporation of one atom of oxygen"/>
    <property type="evidence" value="ECO:0007669"/>
    <property type="project" value="UniProtKB-EC"/>
</dbReference>
<dbReference type="EC" id="1.14.14.1" evidence="5"/>
<dbReference type="PANTHER" id="PTHR24300">
    <property type="entry name" value="CYTOCHROME P450 508A4-RELATED"/>
    <property type="match status" value="1"/>
</dbReference>
<evidence type="ECO:0000256" key="13">
    <source>
        <dbReference type="ARBA" id="ARBA00023136"/>
    </source>
</evidence>
<sequence length="495" mass="56835">MELLGTCTALLVIWISFFLLSATWKSKMYRKAKMPPGPTPLPIFGNVLQLKGKYWDQEFSKISETYGPVFTFYLGMEPVVVLNGYEAIKEALIDQGNDFSFRAKIPLIDKLNKGGGIMFSNGKTWKQLRQFTLTTFRNFGMGKRSIEERIQKEIQYLLEQFHDTKGQPFDPHYLMINAVSSVIGSVIFGKHYGYDDKKFQTFITQIIESIEIFASICGQLFYAFPAFMEWFPGPHQHVIANYVKLKEFILEEAKEHRATLDPNSPRDFIDCFLIRMDQEKHDEASEFTMENMVTCCIDLFGAGTETTSSTLKYGLLLLQKYPEIEEKVHEEIDRVVGRSRMPGMADRRQMPYIDAVIHEIQRFMSLASVSIPHSVVKDTPFRGYVIPKGTTVFPVLISVLHDGKEFPNPTEFDPGHFLNEDGTFRKSDYFMPFSAGKRLCVGEGMARMELFLFFTSILQNFKLKPITDPKDIDVTPLEKPGGRFSPHYEFCVIPR</sequence>
<dbReference type="Gene3D" id="1.10.630.10">
    <property type="entry name" value="Cytochrome P450"/>
    <property type="match status" value="1"/>
</dbReference>
<dbReference type="Ensembl" id="ENSACAT00000058795.1">
    <property type="protein sequence ID" value="ENSACAP00000026252.1"/>
    <property type="gene ID" value="ENSACAG00000014531.4"/>
</dbReference>
<keyword evidence="10 15" id="KW-0560">Oxidoreductase</keyword>
<feature type="binding site" description="axial binding residue" evidence="14">
    <location>
        <position position="440"/>
    </location>
    <ligand>
        <name>heme</name>
        <dbReference type="ChEBI" id="CHEBI:30413"/>
    </ligand>
    <ligandPart>
        <name>Fe</name>
        <dbReference type="ChEBI" id="CHEBI:18248"/>
    </ligandPart>
</feature>
<comment type="similarity">
    <text evidence="4 15">Belongs to the cytochrome P450 family.</text>
</comment>
<evidence type="ECO:0000256" key="3">
    <source>
        <dbReference type="ARBA" id="ARBA00004406"/>
    </source>
</evidence>
<accession>A0A803STG2</accession>
<reference evidence="16" key="3">
    <citation type="submission" date="2025-09" db="UniProtKB">
        <authorList>
            <consortium name="Ensembl"/>
        </authorList>
    </citation>
    <scope>IDENTIFICATION</scope>
</reference>
<dbReference type="InterPro" id="IPR050182">
    <property type="entry name" value="Cytochrome_P450_fam2"/>
</dbReference>
<dbReference type="InterPro" id="IPR002401">
    <property type="entry name" value="Cyt_P450_E_grp-I"/>
</dbReference>
<dbReference type="AlphaFoldDB" id="A0A803STG2"/>
<reference evidence="16" key="1">
    <citation type="submission" date="2009-12" db="EMBL/GenBank/DDBJ databases">
        <title>The Genome Sequence of Anolis carolinensis (Green Anole Lizard).</title>
        <authorList>
            <consortium name="The Genome Sequencing Platform"/>
            <person name="Di Palma F."/>
            <person name="Alfoldi J."/>
            <person name="Heiman D."/>
            <person name="Young S."/>
            <person name="Grabherr M."/>
            <person name="Johnson J."/>
            <person name="Lander E.S."/>
            <person name="Lindblad-Toh K."/>
        </authorList>
    </citation>
    <scope>NUCLEOTIDE SEQUENCE [LARGE SCALE GENOMIC DNA]</scope>
    <source>
        <strain evidence="16">JBL SC #1</strain>
    </source>
</reference>
<dbReference type="InterPro" id="IPR036396">
    <property type="entry name" value="Cyt_P450_sf"/>
</dbReference>
<evidence type="ECO:0000256" key="5">
    <source>
        <dbReference type="ARBA" id="ARBA00012109"/>
    </source>
</evidence>
<proteinExistence type="inferred from homology"/>
<dbReference type="GeneTree" id="ENSGT00940000155736"/>
<protein>
    <recommendedName>
        <fullName evidence="5">unspecific monooxygenase</fullName>
        <ecNumber evidence="5">1.14.14.1</ecNumber>
    </recommendedName>
</protein>
<dbReference type="SUPFAM" id="SSF48264">
    <property type="entry name" value="Cytochrome P450"/>
    <property type="match status" value="1"/>
</dbReference>
<evidence type="ECO:0000313" key="16">
    <source>
        <dbReference type="Ensembl" id="ENSACAP00000026252.1"/>
    </source>
</evidence>
<dbReference type="InterPro" id="IPR017972">
    <property type="entry name" value="Cyt_P450_CS"/>
</dbReference>
<evidence type="ECO:0000256" key="2">
    <source>
        <dbReference type="ARBA" id="ARBA00004174"/>
    </source>
</evidence>
<keyword evidence="6 14" id="KW-0349">Heme</keyword>
<dbReference type="Pfam" id="PF00067">
    <property type="entry name" value="p450"/>
    <property type="match status" value="1"/>
</dbReference>
<evidence type="ECO:0000256" key="7">
    <source>
        <dbReference type="ARBA" id="ARBA00022723"/>
    </source>
</evidence>
<evidence type="ECO:0000256" key="12">
    <source>
        <dbReference type="ARBA" id="ARBA00023033"/>
    </source>
</evidence>
<reference evidence="16" key="2">
    <citation type="submission" date="2025-08" db="UniProtKB">
        <authorList>
            <consortium name="Ensembl"/>
        </authorList>
    </citation>
    <scope>IDENTIFICATION</scope>
</reference>
<keyword evidence="11 14" id="KW-0408">Iron</keyword>
<dbReference type="Proteomes" id="UP000001646">
    <property type="component" value="Unplaced"/>
</dbReference>
<evidence type="ECO:0000256" key="4">
    <source>
        <dbReference type="ARBA" id="ARBA00010617"/>
    </source>
</evidence>
<keyword evidence="9" id="KW-0492">Microsome</keyword>
<comment type="subcellular location">
    <subcellularLocation>
        <location evidence="3">Endoplasmic reticulum membrane</location>
        <topology evidence="3">Peripheral membrane protein</topology>
    </subcellularLocation>
    <subcellularLocation>
        <location evidence="2">Microsome membrane</location>
        <topology evidence="2">Peripheral membrane protein</topology>
    </subcellularLocation>
</comment>
<evidence type="ECO:0000256" key="15">
    <source>
        <dbReference type="RuleBase" id="RU000461"/>
    </source>
</evidence>
<evidence type="ECO:0000256" key="9">
    <source>
        <dbReference type="ARBA" id="ARBA00022848"/>
    </source>
</evidence>
<dbReference type="GO" id="GO:0020037">
    <property type="term" value="F:heme binding"/>
    <property type="evidence" value="ECO:0007669"/>
    <property type="project" value="InterPro"/>
</dbReference>
<keyword evidence="17" id="KW-1185">Reference proteome</keyword>
<evidence type="ECO:0000256" key="1">
    <source>
        <dbReference type="ARBA" id="ARBA00001971"/>
    </source>
</evidence>
<dbReference type="PANTHER" id="PTHR24300:SF356">
    <property type="entry name" value="CYTOCHROME P450 2E1"/>
    <property type="match status" value="1"/>
</dbReference>
<evidence type="ECO:0000256" key="10">
    <source>
        <dbReference type="ARBA" id="ARBA00023002"/>
    </source>
</evidence>
<keyword evidence="8" id="KW-0256">Endoplasmic reticulum</keyword>
<dbReference type="InterPro" id="IPR001128">
    <property type="entry name" value="Cyt_P450"/>
</dbReference>
<evidence type="ECO:0000256" key="11">
    <source>
        <dbReference type="ARBA" id="ARBA00023004"/>
    </source>
</evidence>
<dbReference type="PRINTS" id="PR00463">
    <property type="entry name" value="EP450I"/>
</dbReference>
<evidence type="ECO:0000256" key="14">
    <source>
        <dbReference type="PIRSR" id="PIRSR602401-1"/>
    </source>
</evidence>
<evidence type="ECO:0000256" key="8">
    <source>
        <dbReference type="ARBA" id="ARBA00022824"/>
    </source>
</evidence>
<dbReference type="PRINTS" id="PR00385">
    <property type="entry name" value="P450"/>
</dbReference>
<keyword evidence="13" id="KW-0472">Membrane</keyword>
<comment type="cofactor">
    <cofactor evidence="1 14">
        <name>heme</name>
        <dbReference type="ChEBI" id="CHEBI:30413"/>
    </cofactor>
</comment>
<evidence type="ECO:0000256" key="6">
    <source>
        <dbReference type="ARBA" id="ARBA00022617"/>
    </source>
</evidence>
<keyword evidence="12 15" id="KW-0503">Monooxygenase</keyword>
<dbReference type="FunFam" id="1.10.630.10:FF:000001">
    <property type="entry name" value="Cytochrome P450, family 2"/>
    <property type="match status" value="1"/>
</dbReference>
<keyword evidence="7 14" id="KW-0479">Metal-binding</keyword>
<dbReference type="GO" id="GO:0005789">
    <property type="term" value="C:endoplasmic reticulum membrane"/>
    <property type="evidence" value="ECO:0007669"/>
    <property type="project" value="UniProtKB-SubCell"/>
</dbReference>
<organism evidence="16 17">
    <name type="scientific">Anolis carolinensis</name>
    <name type="common">Green anole</name>
    <name type="synonym">American chameleon</name>
    <dbReference type="NCBI Taxonomy" id="28377"/>
    <lineage>
        <taxon>Eukaryota</taxon>
        <taxon>Metazoa</taxon>
        <taxon>Chordata</taxon>
        <taxon>Craniata</taxon>
        <taxon>Vertebrata</taxon>
        <taxon>Euteleostomi</taxon>
        <taxon>Lepidosauria</taxon>
        <taxon>Squamata</taxon>
        <taxon>Bifurcata</taxon>
        <taxon>Unidentata</taxon>
        <taxon>Episquamata</taxon>
        <taxon>Toxicofera</taxon>
        <taxon>Iguania</taxon>
        <taxon>Dactyloidae</taxon>
        <taxon>Anolis</taxon>
    </lineage>
</organism>
<dbReference type="Bgee" id="ENSACAG00000014531">
    <property type="expression patterns" value="Expressed in kidney and 11 other cell types or tissues"/>
</dbReference>
<dbReference type="PROSITE" id="PS00086">
    <property type="entry name" value="CYTOCHROME_P450"/>
    <property type="match status" value="1"/>
</dbReference>